<dbReference type="RefSeq" id="WP_343913509.1">
    <property type="nucleotide sequence ID" value="NZ_BAAAGE010000003.1"/>
</dbReference>
<name>A0ABP3UD84_9FLAO</name>
<keyword evidence="2" id="KW-1185">Reference proteome</keyword>
<gene>
    <name evidence="1" type="ORF">GCM10009430_34480</name>
</gene>
<proteinExistence type="predicted"/>
<comment type="caution">
    <text evidence="1">The sequence shown here is derived from an EMBL/GenBank/DDBJ whole genome shotgun (WGS) entry which is preliminary data.</text>
</comment>
<protein>
    <recommendedName>
        <fullName evidence="3">MORN repeat variant</fullName>
    </recommendedName>
</protein>
<dbReference type="Proteomes" id="UP001501758">
    <property type="component" value="Unassembled WGS sequence"/>
</dbReference>
<dbReference type="EMBL" id="BAAAGE010000003">
    <property type="protein sequence ID" value="GAA0726928.1"/>
    <property type="molecule type" value="Genomic_DNA"/>
</dbReference>
<evidence type="ECO:0000313" key="2">
    <source>
        <dbReference type="Proteomes" id="UP001501758"/>
    </source>
</evidence>
<evidence type="ECO:0000313" key="1">
    <source>
        <dbReference type="EMBL" id="GAA0726928.1"/>
    </source>
</evidence>
<accession>A0ABP3UD84</accession>
<organism evidence="1 2">
    <name type="scientific">Aquimarina litoralis</name>
    <dbReference type="NCBI Taxonomy" id="584605"/>
    <lineage>
        <taxon>Bacteria</taxon>
        <taxon>Pseudomonadati</taxon>
        <taxon>Bacteroidota</taxon>
        <taxon>Flavobacteriia</taxon>
        <taxon>Flavobacteriales</taxon>
        <taxon>Flavobacteriaceae</taxon>
        <taxon>Aquimarina</taxon>
    </lineage>
</organism>
<dbReference type="SUPFAM" id="SSF82185">
    <property type="entry name" value="Histone H3 K4-specific methyltransferase SET7/9 N-terminal domain"/>
    <property type="match status" value="1"/>
</dbReference>
<reference evidence="2" key="1">
    <citation type="journal article" date="2019" name="Int. J. Syst. Evol. Microbiol.">
        <title>The Global Catalogue of Microorganisms (GCM) 10K type strain sequencing project: providing services to taxonomists for standard genome sequencing and annotation.</title>
        <authorList>
            <consortium name="The Broad Institute Genomics Platform"/>
            <consortium name="The Broad Institute Genome Sequencing Center for Infectious Disease"/>
            <person name="Wu L."/>
            <person name="Ma J."/>
        </authorList>
    </citation>
    <scope>NUCLEOTIDE SEQUENCE [LARGE SCALE GENOMIC DNA]</scope>
    <source>
        <strain evidence="2">JCM 15974</strain>
    </source>
</reference>
<sequence>MKKLLTLLILSVIFHLGIYAQTPVEGGYIELTKKEYNDLLNPEEENELHGKYYVREFKDKKLIGIHKIEYQKGKKHGEWVHFLIFRKKGTLDLSTIENYEDNVRNGYYYNSDNGFTFTEEGYYEKGLKEGLWNVTKGGSKEKINYKNGKKHGDYWRQDASGVIVKGEYKKGKKLDNWTIEDLAANTRTKEQSQVLSQVPDTPTVSGGLQKIEGTVQKPDGSIVPIAVVKLQISDSSCAYAFTDYDGKFSIEINTSKISDNSYFEIVIDGFPKKVLPYSDFSNQNTITLEKGRKKVTYEEYRSYYESMKDCQ</sequence>
<evidence type="ECO:0008006" key="3">
    <source>
        <dbReference type="Google" id="ProtNLM"/>
    </source>
</evidence>